<dbReference type="Proteomes" id="UP000641803">
    <property type="component" value="Unassembled WGS sequence"/>
</dbReference>
<evidence type="ECO:0000256" key="1">
    <source>
        <dbReference type="SAM" id="MobiDB-lite"/>
    </source>
</evidence>
<keyword evidence="3" id="KW-1185">Reference proteome</keyword>
<accession>A0ABR8RPK4</accession>
<dbReference type="RefSeq" id="WP_191795122.1">
    <property type="nucleotide sequence ID" value="NZ_JACSQQ010000005.1"/>
</dbReference>
<evidence type="ECO:0000313" key="3">
    <source>
        <dbReference type="Proteomes" id="UP000641803"/>
    </source>
</evidence>
<proteinExistence type="predicted"/>
<name>A0ABR8RPK4_9CELL</name>
<evidence type="ECO:0000313" key="2">
    <source>
        <dbReference type="EMBL" id="MBD7949708.1"/>
    </source>
</evidence>
<sequence length="201" mass="20459">MSAGGSGSGVFVDGSPVSNLFVYDASGRALQDVQIFDDQGRPVRTITAEGATQPWTLPDVEQGWYFQPSFSTDGRERWNVYPLRGLPEDAVEWDGSERPVPLEGEQPRSMPSPFLQAQPLLVPSTTGGTPAPAPDAAPDAGTAPAGPGAPTTPQAPTGDEPPADQAVDGTTAPSARVPGTPSPATATPVLEASTGAAPSGG</sequence>
<protein>
    <submittedName>
        <fullName evidence="2">Uncharacterized protein</fullName>
    </submittedName>
</protein>
<feature type="region of interest" description="Disordered" evidence="1">
    <location>
        <begin position="91"/>
        <end position="201"/>
    </location>
</feature>
<organism evidence="2 3">
    <name type="scientific">Oerskovia rustica</name>
    <dbReference type="NCBI Taxonomy" id="2762237"/>
    <lineage>
        <taxon>Bacteria</taxon>
        <taxon>Bacillati</taxon>
        <taxon>Actinomycetota</taxon>
        <taxon>Actinomycetes</taxon>
        <taxon>Micrococcales</taxon>
        <taxon>Cellulomonadaceae</taxon>
        <taxon>Oerskovia</taxon>
    </lineage>
</organism>
<reference evidence="2 3" key="1">
    <citation type="submission" date="2020-08" db="EMBL/GenBank/DDBJ databases">
        <title>A Genomic Blueprint of the Chicken Gut Microbiome.</title>
        <authorList>
            <person name="Gilroy R."/>
            <person name="Ravi A."/>
            <person name="Getino M."/>
            <person name="Pursley I."/>
            <person name="Horton D.L."/>
            <person name="Alikhan N.-F."/>
            <person name="Baker D."/>
            <person name="Gharbi K."/>
            <person name="Hall N."/>
            <person name="Watson M."/>
            <person name="Adriaenssens E.M."/>
            <person name="Foster-Nyarko E."/>
            <person name="Jarju S."/>
            <person name="Secka A."/>
            <person name="Antonio M."/>
            <person name="Oren A."/>
            <person name="Chaudhuri R."/>
            <person name="La Ragione R.M."/>
            <person name="Hildebrand F."/>
            <person name="Pallen M.J."/>
        </authorList>
    </citation>
    <scope>NUCLEOTIDE SEQUENCE [LARGE SCALE GENOMIC DNA]</scope>
    <source>
        <strain evidence="2 3">Sa4CUA1</strain>
    </source>
</reference>
<dbReference type="EMBL" id="JACSQQ010000005">
    <property type="protein sequence ID" value="MBD7949708.1"/>
    <property type="molecule type" value="Genomic_DNA"/>
</dbReference>
<feature type="compositionally biased region" description="Low complexity" evidence="1">
    <location>
        <begin position="125"/>
        <end position="158"/>
    </location>
</feature>
<comment type="caution">
    <text evidence="2">The sequence shown here is derived from an EMBL/GenBank/DDBJ whole genome shotgun (WGS) entry which is preliminary data.</text>
</comment>
<gene>
    <name evidence="2" type="ORF">H9652_04695</name>
</gene>